<evidence type="ECO:0000256" key="11">
    <source>
        <dbReference type="ARBA" id="ARBA00048924"/>
    </source>
</evidence>
<evidence type="ECO:0000256" key="8">
    <source>
        <dbReference type="ARBA" id="ARBA00022679"/>
    </source>
</evidence>
<dbReference type="Pfam" id="PF00202">
    <property type="entry name" value="Aminotran_3"/>
    <property type="match status" value="1"/>
</dbReference>
<dbReference type="SUPFAM" id="SSF53383">
    <property type="entry name" value="PLP-dependent transferases"/>
    <property type="match status" value="1"/>
</dbReference>
<dbReference type="Proteomes" id="UP001500573">
    <property type="component" value="Unassembled WGS sequence"/>
</dbReference>
<dbReference type="InterPro" id="IPR015421">
    <property type="entry name" value="PyrdxlP-dep_Trfase_major"/>
</dbReference>
<comment type="catalytic activity">
    <reaction evidence="11">
        <text>L-2,4-diaminobutanoate + acetyl-CoA = (2S)-4-acetamido-2-aminobutanoate + CoA + H(+)</text>
        <dbReference type="Rhea" id="RHEA:16901"/>
        <dbReference type="ChEBI" id="CHEBI:15378"/>
        <dbReference type="ChEBI" id="CHEBI:57287"/>
        <dbReference type="ChEBI" id="CHEBI:57288"/>
        <dbReference type="ChEBI" id="CHEBI:58761"/>
        <dbReference type="ChEBI" id="CHEBI:58929"/>
        <dbReference type="EC" id="2.3.1.178"/>
    </reaction>
</comment>
<comment type="pathway">
    <text evidence="2">Amine and polyamine biosynthesis; ectoine biosynthesis; L-ectoine from L-aspartate 4-semialdehyde: step 2/3.</text>
</comment>
<evidence type="ECO:0000313" key="13">
    <source>
        <dbReference type="EMBL" id="GAA0774837.1"/>
    </source>
</evidence>
<accession>A0ABP3W196</accession>
<dbReference type="PANTHER" id="PTHR43552:SF2">
    <property type="entry name" value="DIAMINOBUTYRATE--2-OXOGLUTARATE TRANSAMINASE"/>
    <property type="match status" value="1"/>
</dbReference>
<evidence type="ECO:0000256" key="10">
    <source>
        <dbReference type="ARBA" id="ARBA00023315"/>
    </source>
</evidence>
<dbReference type="InterPro" id="IPR012772">
    <property type="entry name" value="Ectoine_EctA"/>
</dbReference>
<dbReference type="SUPFAM" id="SSF55729">
    <property type="entry name" value="Acyl-CoA N-acyltransferases (Nat)"/>
    <property type="match status" value="1"/>
</dbReference>
<dbReference type="Gene3D" id="3.40.640.10">
    <property type="entry name" value="Type I PLP-dependent aspartate aminotransferase-like (Major domain)"/>
    <property type="match status" value="1"/>
</dbReference>
<gene>
    <name evidence="13" type="ORF">GCM10009108_06920</name>
</gene>
<dbReference type="PANTHER" id="PTHR43552">
    <property type="entry name" value="DIAMINOBUTYRATE--2-OXOGLUTARATE AMINOTRANSFERASE"/>
    <property type="match status" value="1"/>
</dbReference>
<dbReference type="NCBIfam" id="TIGR02406">
    <property type="entry name" value="ectoine_EctA"/>
    <property type="match status" value="1"/>
</dbReference>
<sequence>MKRDSDPLEDGGVRFRAPCHADGQALHALVSECPPLDLNSVYLYLLLTEHFSQTCIVAEDAHGVAGMVSAYRPPGREGVLFVWQVAVHPRVRGQGIGRRMLRLLLARHELSGVRWVETTVGPQNQASRGLFTRLADDLRASLKESVLFEPALFGAQTHEPEPLLRIGPFSLSAVSQVAVVHSNVNKEETMDLKIFERMESEVRGYVRSFPVIFAKARGSELFDETGRSYIDFFSGAGTLNYGHNNPILQERMVEYLSSDGVVHGLDMATSAKKHFLQTLDRLVLKPRGLDYKVQFTGPTGTNAVEAALKLARQVKGRQNIISFTHGFHGVSGGSLAVTANQKFRKAAGVALGNTSFMPFDGYFGPDVDTMAWLERMLDDPSSGLDHPAAVIVETVQGEGGVNVASQRWLRELERLCRRHDMLLIVDDIQVGCGRTRDFFSFEAAGISPDIVTLSKSLSGAGLPMSLVLFRRELDVWEPGAHSGTFRGNNLAFVTAAQALESYWADDALSKEVESKEALVRDWLENLAHSCRHAGLTVRGRGLIQGLATPVGDDLANQIARRAFQEGLVVETSGARDEVLKILPALTIPREQLTRGLEIIERCTNEVLASLGRRPQVLKVAGSN</sequence>
<dbReference type="Gene3D" id="3.90.1150.10">
    <property type="entry name" value="Aspartate Aminotransferase, domain 1"/>
    <property type="match status" value="1"/>
</dbReference>
<evidence type="ECO:0000256" key="6">
    <source>
        <dbReference type="ARBA" id="ARBA00017935"/>
    </source>
</evidence>
<evidence type="ECO:0000313" key="14">
    <source>
        <dbReference type="Proteomes" id="UP001500573"/>
    </source>
</evidence>
<comment type="similarity">
    <text evidence="4">Belongs to the acetyltransferase family. EctA subfamily.</text>
</comment>
<evidence type="ECO:0000256" key="5">
    <source>
        <dbReference type="ARBA" id="ARBA00012355"/>
    </source>
</evidence>
<protein>
    <recommendedName>
        <fullName evidence="6">L-2,4-diaminobutyric acid acetyltransferase</fullName>
        <ecNumber evidence="5">2.3.1.178</ecNumber>
    </recommendedName>
</protein>
<keyword evidence="7" id="KW-0032">Aminotransferase</keyword>
<dbReference type="CDD" id="cd00610">
    <property type="entry name" value="OAT_like"/>
    <property type="match status" value="1"/>
</dbReference>
<dbReference type="EMBL" id="BAAAEX010000003">
    <property type="protein sequence ID" value="GAA0774837.1"/>
    <property type="molecule type" value="Genomic_DNA"/>
</dbReference>
<keyword evidence="9" id="KW-0663">Pyridoxal phosphate</keyword>
<dbReference type="PROSITE" id="PS00600">
    <property type="entry name" value="AA_TRANSFER_CLASS_3"/>
    <property type="match status" value="1"/>
</dbReference>
<name>A0ABP3W196_9BURK</name>
<evidence type="ECO:0000256" key="7">
    <source>
        <dbReference type="ARBA" id="ARBA00022576"/>
    </source>
</evidence>
<evidence type="ECO:0000256" key="3">
    <source>
        <dbReference type="ARBA" id="ARBA00008954"/>
    </source>
</evidence>
<dbReference type="InterPro" id="IPR015422">
    <property type="entry name" value="PyrdxlP-dep_Trfase_small"/>
</dbReference>
<dbReference type="CDD" id="cd04301">
    <property type="entry name" value="NAT_SF"/>
    <property type="match status" value="1"/>
</dbReference>
<evidence type="ECO:0000256" key="9">
    <source>
        <dbReference type="ARBA" id="ARBA00022898"/>
    </source>
</evidence>
<evidence type="ECO:0000256" key="2">
    <source>
        <dbReference type="ARBA" id="ARBA00004978"/>
    </source>
</evidence>
<dbReference type="NCBIfam" id="NF006733">
    <property type="entry name" value="PRK09264.1"/>
    <property type="match status" value="1"/>
</dbReference>
<organism evidence="13 14">
    <name type="scientific">Castellaniella ginsengisoli</name>
    <dbReference type="NCBI Taxonomy" id="546114"/>
    <lineage>
        <taxon>Bacteria</taxon>
        <taxon>Pseudomonadati</taxon>
        <taxon>Pseudomonadota</taxon>
        <taxon>Betaproteobacteria</taxon>
        <taxon>Burkholderiales</taxon>
        <taxon>Alcaligenaceae</taxon>
        <taxon>Castellaniella</taxon>
    </lineage>
</organism>
<dbReference type="Gene3D" id="3.40.630.30">
    <property type="match status" value="1"/>
</dbReference>
<dbReference type="EC" id="2.3.1.178" evidence="5"/>
<dbReference type="InterPro" id="IPR005814">
    <property type="entry name" value="Aminotrans_3"/>
</dbReference>
<feature type="domain" description="N-acetyltransferase" evidence="12">
    <location>
        <begin position="13"/>
        <end position="174"/>
    </location>
</feature>
<dbReference type="NCBIfam" id="TIGR02407">
    <property type="entry name" value="ectoine_ectB"/>
    <property type="match status" value="1"/>
</dbReference>
<reference evidence="14" key="1">
    <citation type="journal article" date="2019" name="Int. J. Syst. Evol. Microbiol.">
        <title>The Global Catalogue of Microorganisms (GCM) 10K type strain sequencing project: providing services to taxonomists for standard genome sequencing and annotation.</title>
        <authorList>
            <consortium name="The Broad Institute Genomics Platform"/>
            <consortium name="The Broad Institute Genome Sequencing Center for Infectious Disease"/>
            <person name="Wu L."/>
            <person name="Ma J."/>
        </authorList>
    </citation>
    <scope>NUCLEOTIDE SEQUENCE [LARGE SCALE GENOMIC DNA]</scope>
    <source>
        <strain evidence="14">JCM 15515</strain>
    </source>
</reference>
<dbReference type="InterPro" id="IPR016181">
    <property type="entry name" value="Acyl_CoA_acyltransferase"/>
</dbReference>
<dbReference type="InterPro" id="IPR049704">
    <property type="entry name" value="Aminotrans_3_PPA_site"/>
</dbReference>
<comment type="caution">
    <text evidence="13">The sequence shown here is derived from an EMBL/GenBank/DDBJ whole genome shotgun (WGS) entry which is preliminary data.</text>
</comment>
<dbReference type="InterPro" id="IPR015424">
    <property type="entry name" value="PyrdxlP-dep_Trfase"/>
</dbReference>
<dbReference type="InterPro" id="IPR004637">
    <property type="entry name" value="Dat"/>
</dbReference>
<comment type="cofactor">
    <cofactor evidence="1">
        <name>pyridoxal 5'-phosphate</name>
        <dbReference type="ChEBI" id="CHEBI:597326"/>
    </cofactor>
</comment>
<keyword evidence="10" id="KW-0012">Acyltransferase</keyword>
<evidence type="ECO:0000256" key="1">
    <source>
        <dbReference type="ARBA" id="ARBA00001933"/>
    </source>
</evidence>
<evidence type="ECO:0000256" key="4">
    <source>
        <dbReference type="ARBA" id="ARBA00010712"/>
    </source>
</evidence>
<evidence type="ECO:0000259" key="12">
    <source>
        <dbReference type="PROSITE" id="PS51186"/>
    </source>
</evidence>
<dbReference type="PROSITE" id="PS51186">
    <property type="entry name" value="GNAT"/>
    <property type="match status" value="1"/>
</dbReference>
<dbReference type="NCBIfam" id="TIGR00709">
    <property type="entry name" value="dat"/>
    <property type="match status" value="1"/>
</dbReference>
<proteinExistence type="inferred from homology"/>
<dbReference type="InterPro" id="IPR000182">
    <property type="entry name" value="GNAT_dom"/>
</dbReference>
<keyword evidence="8" id="KW-0808">Transferase</keyword>
<dbReference type="Pfam" id="PF00583">
    <property type="entry name" value="Acetyltransf_1"/>
    <property type="match status" value="1"/>
</dbReference>
<keyword evidence="14" id="KW-1185">Reference proteome</keyword>
<dbReference type="InterPro" id="IPR012773">
    <property type="entry name" value="Ectoine_EctB"/>
</dbReference>
<comment type="similarity">
    <text evidence="3">Belongs to the class-III pyridoxal-phosphate-dependent aminotransferase family.</text>
</comment>